<evidence type="ECO:0000256" key="6">
    <source>
        <dbReference type="ARBA" id="ARBA00012487"/>
    </source>
</evidence>
<evidence type="ECO:0000256" key="9">
    <source>
        <dbReference type="ARBA" id="ARBA00022516"/>
    </source>
</evidence>
<evidence type="ECO:0000256" key="4">
    <source>
        <dbReference type="ARBA" id="ARBA00005189"/>
    </source>
</evidence>
<comment type="similarity">
    <text evidence="5 18">Belongs to the CDS family.</text>
</comment>
<protein>
    <recommendedName>
        <fullName evidence="7 18">Phosphatidate cytidylyltransferase</fullName>
        <ecNumber evidence="6 18">2.7.7.41</ecNumber>
    </recommendedName>
</protein>
<proteinExistence type="inferred from homology"/>
<evidence type="ECO:0000256" key="12">
    <source>
        <dbReference type="ARBA" id="ARBA00022695"/>
    </source>
</evidence>
<keyword evidence="8" id="KW-1003">Cell membrane</keyword>
<feature type="transmembrane region" description="Helical" evidence="19">
    <location>
        <begin position="198"/>
        <end position="219"/>
    </location>
</feature>
<feature type="transmembrane region" description="Helical" evidence="19">
    <location>
        <begin position="102"/>
        <end position="124"/>
    </location>
</feature>
<dbReference type="Pfam" id="PF01148">
    <property type="entry name" value="CTP_transf_1"/>
    <property type="match status" value="1"/>
</dbReference>
<evidence type="ECO:0000256" key="1">
    <source>
        <dbReference type="ARBA" id="ARBA00001698"/>
    </source>
</evidence>
<evidence type="ECO:0000256" key="10">
    <source>
        <dbReference type="ARBA" id="ARBA00022679"/>
    </source>
</evidence>
<dbReference type="Proteomes" id="UP000032250">
    <property type="component" value="Unassembled WGS sequence"/>
</dbReference>
<evidence type="ECO:0000256" key="14">
    <source>
        <dbReference type="ARBA" id="ARBA00023098"/>
    </source>
</evidence>
<dbReference type="OrthoDB" id="9799199at2"/>
<keyword evidence="15 19" id="KW-0472">Membrane</keyword>
<keyword evidence="11 18" id="KW-0812">Transmembrane</keyword>
<organism evidence="20 21">
    <name type="scientific">Clostridium botulinum B2 450</name>
    <dbReference type="NCBI Taxonomy" id="1379739"/>
    <lineage>
        <taxon>Bacteria</taxon>
        <taxon>Bacillati</taxon>
        <taxon>Bacillota</taxon>
        <taxon>Clostridia</taxon>
        <taxon>Eubacteriales</taxon>
        <taxon>Clostridiaceae</taxon>
        <taxon>Clostridium</taxon>
    </lineage>
</organism>
<evidence type="ECO:0000313" key="20">
    <source>
        <dbReference type="EMBL" id="KIS24256.1"/>
    </source>
</evidence>
<evidence type="ECO:0000256" key="8">
    <source>
        <dbReference type="ARBA" id="ARBA00022475"/>
    </source>
</evidence>
<evidence type="ECO:0000256" key="13">
    <source>
        <dbReference type="ARBA" id="ARBA00022989"/>
    </source>
</evidence>
<evidence type="ECO:0000256" key="18">
    <source>
        <dbReference type="RuleBase" id="RU003938"/>
    </source>
</evidence>
<evidence type="ECO:0000256" key="16">
    <source>
        <dbReference type="ARBA" id="ARBA00023209"/>
    </source>
</evidence>
<dbReference type="EC" id="2.7.7.41" evidence="6 18"/>
<dbReference type="PROSITE" id="PS01315">
    <property type="entry name" value="CDS"/>
    <property type="match status" value="1"/>
</dbReference>
<evidence type="ECO:0000256" key="19">
    <source>
        <dbReference type="SAM" id="Phobius"/>
    </source>
</evidence>
<comment type="pathway">
    <text evidence="3 18">Phospholipid metabolism; CDP-diacylglycerol biosynthesis; CDP-diacylglycerol from sn-glycerol 3-phosphate: step 3/3.</text>
</comment>
<feature type="transmembrane region" description="Helical" evidence="19">
    <location>
        <begin position="130"/>
        <end position="150"/>
    </location>
</feature>
<keyword evidence="14" id="KW-0443">Lipid metabolism</keyword>
<evidence type="ECO:0000313" key="21">
    <source>
        <dbReference type="Proteomes" id="UP000032250"/>
    </source>
</evidence>
<keyword evidence="10 18" id="KW-0808">Transferase</keyword>
<evidence type="ECO:0000256" key="11">
    <source>
        <dbReference type="ARBA" id="ARBA00022692"/>
    </source>
</evidence>
<name>A0A0D1BZQ3_CLOBO</name>
<dbReference type="EMBL" id="JXSU01000007">
    <property type="protein sequence ID" value="KIS24256.1"/>
    <property type="molecule type" value="Genomic_DNA"/>
</dbReference>
<keyword evidence="17" id="KW-1208">Phospholipid metabolism</keyword>
<dbReference type="PANTHER" id="PTHR46382:SF1">
    <property type="entry name" value="PHOSPHATIDATE CYTIDYLYLTRANSFERASE"/>
    <property type="match status" value="1"/>
</dbReference>
<comment type="caution">
    <text evidence="20">The sequence shown here is derived from an EMBL/GenBank/DDBJ whole genome shotgun (WGS) entry which is preliminary data.</text>
</comment>
<feature type="transmembrane region" description="Helical" evidence="19">
    <location>
        <begin position="6"/>
        <end position="27"/>
    </location>
</feature>
<accession>A0A0D1BZQ3</accession>
<dbReference type="GO" id="GO:0004605">
    <property type="term" value="F:phosphatidate cytidylyltransferase activity"/>
    <property type="evidence" value="ECO:0007669"/>
    <property type="project" value="UniProtKB-EC"/>
</dbReference>
<keyword evidence="9" id="KW-0444">Lipid biosynthesis</keyword>
<evidence type="ECO:0000256" key="5">
    <source>
        <dbReference type="ARBA" id="ARBA00010185"/>
    </source>
</evidence>
<dbReference type="PATRIC" id="fig|1379739.3.peg.2775"/>
<feature type="transmembrane region" description="Helical" evidence="19">
    <location>
        <begin position="48"/>
        <end position="65"/>
    </location>
</feature>
<evidence type="ECO:0000256" key="7">
    <source>
        <dbReference type="ARBA" id="ARBA00019373"/>
    </source>
</evidence>
<sequence length="265" mass="29580">MNSRYIGALVLAPFVIFLFIGGVFLKWGILALSLGGMYEFYKVIKNKGIHPIEIVGYLLCLIYYIPLLNSINYKNIFYITTLAVFILLAIPVINLKYNFIDVAITLLGFLYVPVFFSFIVLVNNKTHGNYLVWLIFISAWLCDTTAYYVGKYLGKNKLCPKVSPKKTIEGSIGGIIGASVACTIFGMAIFKFGVNIEIIHYILIGLICGIVCQFGDLVASSIKRYAGVKDYSNLIPGHGGILDRFDSILFSSVAVYYYLTFILQL</sequence>
<keyword evidence="12 18" id="KW-0548">Nucleotidyltransferase</keyword>
<dbReference type="PANTHER" id="PTHR46382">
    <property type="entry name" value="PHOSPHATIDATE CYTIDYLYLTRANSFERASE"/>
    <property type="match status" value="1"/>
</dbReference>
<dbReference type="UniPathway" id="UPA00557">
    <property type="reaction ID" value="UER00614"/>
</dbReference>
<comment type="catalytic activity">
    <reaction evidence="1 18">
        <text>a 1,2-diacyl-sn-glycero-3-phosphate + CTP + H(+) = a CDP-1,2-diacyl-sn-glycerol + diphosphate</text>
        <dbReference type="Rhea" id="RHEA:16229"/>
        <dbReference type="ChEBI" id="CHEBI:15378"/>
        <dbReference type="ChEBI" id="CHEBI:33019"/>
        <dbReference type="ChEBI" id="CHEBI:37563"/>
        <dbReference type="ChEBI" id="CHEBI:58332"/>
        <dbReference type="ChEBI" id="CHEBI:58608"/>
        <dbReference type="EC" id="2.7.7.41"/>
    </reaction>
</comment>
<dbReference type="HOGENOM" id="CLU_037294_2_1_9"/>
<feature type="transmembrane region" description="Helical" evidence="19">
    <location>
        <begin position="77"/>
        <end position="95"/>
    </location>
</feature>
<gene>
    <name evidence="20" type="ORF">N495_11955</name>
</gene>
<evidence type="ECO:0000256" key="17">
    <source>
        <dbReference type="ARBA" id="ARBA00023264"/>
    </source>
</evidence>
<keyword evidence="13 19" id="KW-1133">Transmembrane helix</keyword>
<reference evidence="20 21" key="1">
    <citation type="submission" date="2014-06" db="EMBL/GenBank/DDBJ databases">
        <title>Genome characterization of distinct group I Clostridium botulinum lineages.</title>
        <authorList>
            <person name="Giordani F."/>
            <person name="Anselmo A."/>
            <person name="Fillo S."/>
            <person name="Palozzi A.M."/>
            <person name="Fortunato A."/>
            <person name="Gentile B."/>
            <person name="Ciammaruconi A."/>
            <person name="Anniballi F."/>
            <person name="De Medici D."/>
            <person name="Lista F."/>
        </authorList>
    </citation>
    <scope>NUCLEOTIDE SEQUENCE [LARGE SCALE GENOMIC DNA]</scope>
    <source>
        <strain evidence="20 21">B2 450</strain>
    </source>
</reference>
<dbReference type="InterPro" id="IPR000374">
    <property type="entry name" value="PC_trans"/>
</dbReference>
<dbReference type="RefSeq" id="WP_003484869.1">
    <property type="nucleotide sequence ID" value="NZ_JXSU01000007.1"/>
</dbReference>
<dbReference type="GO" id="GO:0016024">
    <property type="term" value="P:CDP-diacylglycerol biosynthetic process"/>
    <property type="evidence" value="ECO:0007669"/>
    <property type="project" value="UniProtKB-UniPathway"/>
</dbReference>
<keyword evidence="16" id="KW-0594">Phospholipid biosynthesis</keyword>
<dbReference type="GO" id="GO:0005886">
    <property type="term" value="C:plasma membrane"/>
    <property type="evidence" value="ECO:0007669"/>
    <property type="project" value="UniProtKB-SubCell"/>
</dbReference>
<evidence type="ECO:0000256" key="3">
    <source>
        <dbReference type="ARBA" id="ARBA00005119"/>
    </source>
</evidence>
<feature type="transmembrane region" description="Helical" evidence="19">
    <location>
        <begin position="171"/>
        <end position="192"/>
    </location>
</feature>
<comment type="pathway">
    <text evidence="4">Lipid metabolism.</text>
</comment>
<evidence type="ECO:0000256" key="2">
    <source>
        <dbReference type="ARBA" id="ARBA00004651"/>
    </source>
</evidence>
<dbReference type="AlphaFoldDB" id="A0A0D1BZQ3"/>
<evidence type="ECO:0000256" key="15">
    <source>
        <dbReference type="ARBA" id="ARBA00023136"/>
    </source>
</evidence>
<comment type="subcellular location">
    <subcellularLocation>
        <location evidence="2">Cell membrane</location>
        <topology evidence="2">Multi-pass membrane protein</topology>
    </subcellularLocation>
</comment>